<dbReference type="AlphaFoldDB" id="A0AAD5RKN4"/>
<proteinExistence type="predicted"/>
<dbReference type="Proteomes" id="UP001201980">
    <property type="component" value="Unassembled WGS sequence"/>
</dbReference>
<dbReference type="EMBL" id="JAKWBI020000345">
    <property type="protein sequence ID" value="KAJ2896215.1"/>
    <property type="molecule type" value="Genomic_DNA"/>
</dbReference>
<protein>
    <submittedName>
        <fullName evidence="1">Uncharacterized protein</fullName>
    </submittedName>
</protein>
<evidence type="ECO:0000313" key="1">
    <source>
        <dbReference type="EMBL" id="KAJ2896215.1"/>
    </source>
</evidence>
<organism evidence="1 2">
    <name type="scientific">Zalerion maritima</name>
    <dbReference type="NCBI Taxonomy" id="339359"/>
    <lineage>
        <taxon>Eukaryota</taxon>
        <taxon>Fungi</taxon>
        <taxon>Dikarya</taxon>
        <taxon>Ascomycota</taxon>
        <taxon>Pezizomycotina</taxon>
        <taxon>Sordariomycetes</taxon>
        <taxon>Lulworthiomycetidae</taxon>
        <taxon>Lulworthiales</taxon>
        <taxon>Lulworthiaceae</taxon>
        <taxon>Zalerion</taxon>
    </lineage>
</organism>
<name>A0AAD5RKN4_9PEZI</name>
<gene>
    <name evidence="1" type="ORF">MKZ38_005744</name>
</gene>
<keyword evidence="2" id="KW-1185">Reference proteome</keyword>
<comment type="caution">
    <text evidence="1">The sequence shown here is derived from an EMBL/GenBank/DDBJ whole genome shotgun (WGS) entry which is preliminary data.</text>
</comment>
<reference evidence="1" key="1">
    <citation type="submission" date="2022-07" db="EMBL/GenBank/DDBJ databases">
        <title>Draft genome sequence of Zalerion maritima ATCC 34329, a (micro)plastics degrading marine fungus.</title>
        <authorList>
            <person name="Paco A."/>
            <person name="Goncalves M.F.M."/>
            <person name="Rocha-Santos T.A.P."/>
            <person name="Alves A."/>
        </authorList>
    </citation>
    <scope>NUCLEOTIDE SEQUENCE</scope>
    <source>
        <strain evidence="1">ATCC 34329</strain>
    </source>
</reference>
<evidence type="ECO:0000313" key="2">
    <source>
        <dbReference type="Proteomes" id="UP001201980"/>
    </source>
</evidence>
<sequence>MASRTIFDPFTCLKIAPLVSSTATLWFAQDQHFFLSLFTNPEIREEADDILPRWFEPFFYNGLPRVLVPITVTASACLANLRMSGDSLRSKGAFAWYAAGAVCAIGHLTYVPWVAPPIENIVKQKTVGRNVEELSIWLKVNALRMMTTDLGAWVCCLIAVVRTFS</sequence>
<accession>A0AAD5RKN4</accession>